<name>A0A7Y0ECW0_9CLOT</name>
<gene>
    <name evidence="1" type="ORF">HBE96_00335</name>
</gene>
<dbReference type="AlphaFoldDB" id="A0A7Y0ECW0"/>
<proteinExistence type="predicted"/>
<reference evidence="1 2" key="2">
    <citation type="submission" date="2020-06" db="EMBL/GenBank/DDBJ databases">
        <title>Complete Genome Sequence of Clostridium muelleri sp. nov. P21T, an Acid-Alcohol Producing Acetogen Isolated from Old Hay.</title>
        <authorList>
            <person name="Duncan K.E."/>
            <person name="Tanner R.S."/>
        </authorList>
    </citation>
    <scope>NUCLEOTIDE SEQUENCE [LARGE SCALE GENOMIC DNA]</scope>
    <source>
        <strain evidence="1 2">P21</strain>
    </source>
</reference>
<organism evidence="1 2">
    <name type="scientific">Clostridium muellerianum</name>
    <dbReference type="NCBI Taxonomy" id="2716538"/>
    <lineage>
        <taxon>Bacteria</taxon>
        <taxon>Bacillati</taxon>
        <taxon>Bacillota</taxon>
        <taxon>Clostridia</taxon>
        <taxon>Eubacteriales</taxon>
        <taxon>Clostridiaceae</taxon>
        <taxon>Clostridium</taxon>
    </lineage>
</organism>
<keyword evidence="2" id="KW-1185">Reference proteome</keyword>
<reference evidence="1 2" key="1">
    <citation type="submission" date="2020-04" db="EMBL/GenBank/DDBJ databases">
        <authorList>
            <person name="Doyle D.A."/>
        </authorList>
    </citation>
    <scope>NUCLEOTIDE SEQUENCE [LARGE SCALE GENOMIC DNA]</scope>
    <source>
        <strain evidence="1 2">P21</strain>
    </source>
</reference>
<dbReference type="RefSeq" id="WP_169295787.1">
    <property type="nucleotide sequence ID" value="NZ_JABBNI010000001.1"/>
</dbReference>
<sequence length="632" mass="74230">MVTNKTEKLKDIINKEDKDLMEMVRYISNPLIGLRSKSKFKVFTLETSRGKTIGTAYAIAKAIKCGSSTKYVFTTHTLEECSRVTEMINQEVGENIAMYYNPSQKGKEKSEASSENFYDCAEKQVLIVTHKTYLNISNPKNDKHERYQSCVKGKFDFLIVDEEINAVVNTLCFYDDYTYKKILKIIKFVDDSEILDLFDKLCEQPKKTIKFYEIKENLKNKIIVAEEVEMNDVFTDLEYSRLIELISSIDNEVINDYSVDNKTDITKNEIIEEIEKINILYKNMSVNRVLYWNGTLYSCNFDFEFLMLDNNVMLDASANFNTLYTIGKMFDVVKSERIIDHSKCYLHWHKRNTSKSAKKKSSNNNQLTDWRKFIVDDIKKKARKDSRVLIITYKAEGDALNKRFLDNEFKKYFKEYNFLNFLNMRGVDKYAKYEECFIVHTHRFAFPVYVLMYMYYKKLDNAYGINMTYGKYRGNNTIGFKDPMLDSLLLSDEISAIYQACKRICRTKKPIGNFHIYNNNLEVIKQIQKELLNVKVLPDAENERMKHVDDFYFLISKIREGTYNDYKIVDGKTGRKKKAVTRGKKDYYEVTKKLFYEVLGIDNTHFARDIVSKINVAELGIKFKNDVVIVNF</sequence>
<evidence type="ECO:0000313" key="1">
    <source>
        <dbReference type="EMBL" id="NMM61174.1"/>
    </source>
</evidence>
<accession>A0A7Y0ECW0</accession>
<comment type="caution">
    <text evidence="1">The sequence shown here is derived from an EMBL/GenBank/DDBJ whole genome shotgun (WGS) entry which is preliminary data.</text>
</comment>
<dbReference type="Proteomes" id="UP000537131">
    <property type="component" value="Unassembled WGS sequence"/>
</dbReference>
<evidence type="ECO:0000313" key="2">
    <source>
        <dbReference type="Proteomes" id="UP000537131"/>
    </source>
</evidence>
<dbReference type="EMBL" id="JABBNI010000001">
    <property type="protein sequence ID" value="NMM61174.1"/>
    <property type="molecule type" value="Genomic_DNA"/>
</dbReference>
<protein>
    <submittedName>
        <fullName evidence="1">Uncharacterized protein</fullName>
    </submittedName>
</protein>